<proteinExistence type="inferred from homology"/>
<dbReference type="OrthoDB" id="9215389at2759"/>
<evidence type="ECO:0000256" key="4">
    <source>
        <dbReference type="ARBA" id="ARBA00022990"/>
    </source>
</evidence>
<dbReference type="PANTHER" id="PTHR31203">
    <property type="entry name" value="BETA-KERATIN-RELATED PROTEIN-RELATED"/>
    <property type="match status" value="1"/>
</dbReference>
<evidence type="ECO:0000256" key="1">
    <source>
        <dbReference type="ARBA" id="ARBA00008702"/>
    </source>
</evidence>
<protein>
    <recommendedName>
        <fullName evidence="5">Keratin</fullName>
    </recommendedName>
</protein>
<keyword evidence="7" id="KW-1185">Reference proteome</keyword>
<reference evidence="6 7" key="1">
    <citation type="submission" date="2019-09" db="EMBL/GenBank/DDBJ databases">
        <title>Bird 10,000 Genomes (B10K) Project - Family phase.</title>
        <authorList>
            <person name="Zhang G."/>
        </authorList>
    </citation>
    <scope>NUCLEOTIDE SEQUENCE [LARGE SCALE GENOMIC DNA]</scope>
    <source>
        <strain evidence="6">B10K-DU-029-58</strain>
        <tissue evidence="6">Muscle</tissue>
    </source>
</reference>
<dbReference type="GO" id="GO:0005200">
    <property type="term" value="F:structural constituent of cytoskeleton"/>
    <property type="evidence" value="ECO:0007669"/>
    <property type="project" value="InterPro"/>
</dbReference>
<evidence type="ECO:0000256" key="2">
    <source>
        <dbReference type="ARBA" id="ARBA00011806"/>
    </source>
</evidence>
<dbReference type="Proteomes" id="UP000570016">
    <property type="component" value="Unassembled WGS sequence"/>
</dbReference>
<dbReference type="GO" id="GO:0005882">
    <property type="term" value="C:intermediate filament"/>
    <property type="evidence" value="ECO:0007669"/>
    <property type="project" value="UniProtKB-KW"/>
</dbReference>
<evidence type="ECO:0000313" key="6">
    <source>
        <dbReference type="EMBL" id="NWW92354.1"/>
    </source>
</evidence>
<comment type="subunit">
    <text evidence="2 5">The avian keratins (F-ker, S-ker, C-ker and B-ker) are a complex mixture of very similar polypeptides.</text>
</comment>
<comment type="caution">
    <text evidence="6">The sequence shown here is derived from an EMBL/GenBank/DDBJ whole genome shotgun (WGS) entry which is preliminary data.</text>
</comment>
<evidence type="ECO:0000313" key="7">
    <source>
        <dbReference type="Proteomes" id="UP000570016"/>
    </source>
</evidence>
<dbReference type="EMBL" id="VZRY01004158">
    <property type="protein sequence ID" value="NWW92354.1"/>
    <property type="molecule type" value="Genomic_DNA"/>
</dbReference>
<sequence length="71" mass="7207">QSSTVVIQPSPTVVTLPSPILSSFPQNIAVGSSTSATVGCILSSEGVPISSGGFGLYSFGSHYCGRRCLLC</sequence>
<comment type="similarity">
    <text evidence="1 5">Belongs to the avian keratin family.</text>
</comment>
<dbReference type="PANTHER" id="PTHR31203:SF1">
    <property type="entry name" value="BETA-KERATIN-RELATED PROTEIN-RELATED"/>
    <property type="match status" value="1"/>
</dbReference>
<gene>
    <name evidence="6" type="primary">Krfc_0</name>
    <name evidence="6" type="ORF">RHYJUB_R00017</name>
</gene>
<dbReference type="AlphaFoldDB" id="A0A7K6S3U2"/>
<dbReference type="InterPro" id="IPR003461">
    <property type="entry name" value="Keratin"/>
</dbReference>
<evidence type="ECO:0000256" key="5">
    <source>
        <dbReference type="RuleBase" id="RU364002"/>
    </source>
</evidence>
<feature type="non-terminal residue" evidence="6">
    <location>
        <position position="71"/>
    </location>
</feature>
<keyword evidence="3 5" id="KW-0416">Keratin</keyword>
<feature type="non-terminal residue" evidence="6">
    <location>
        <position position="1"/>
    </location>
</feature>
<dbReference type="Pfam" id="PF02422">
    <property type="entry name" value="Keratin"/>
    <property type="match status" value="1"/>
</dbReference>
<accession>A0A7K6S3U2</accession>
<name>A0A7K6S3U2_9AVES</name>
<keyword evidence="4" id="KW-0007">Acetylation</keyword>
<organism evidence="6 7">
    <name type="scientific">Rhynochetos jubatus</name>
    <name type="common">kagu</name>
    <dbReference type="NCBI Taxonomy" id="54386"/>
    <lineage>
        <taxon>Eukaryota</taxon>
        <taxon>Metazoa</taxon>
        <taxon>Chordata</taxon>
        <taxon>Craniata</taxon>
        <taxon>Vertebrata</taxon>
        <taxon>Euteleostomi</taxon>
        <taxon>Archelosauria</taxon>
        <taxon>Archosauria</taxon>
        <taxon>Dinosauria</taxon>
        <taxon>Saurischia</taxon>
        <taxon>Theropoda</taxon>
        <taxon>Coelurosauria</taxon>
        <taxon>Aves</taxon>
        <taxon>Neognathae</taxon>
        <taxon>Neoaves</taxon>
        <taxon>Phaethontimorphae</taxon>
        <taxon>Eurypygiformes</taxon>
        <taxon>Rhynochetidae</taxon>
        <taxon>Rhynochetos</taxon>
    </lineage>
</organism>
<evidence type="ECO:0000256" key="3">
    <source>
        <dbReference type="ARBA" id="ARBA00022744"/>
    </source>
</evidence>